<proteinExistence type="predicted"/>
<dbReference type="EMBL" id="JAMSHJ010000005">
    <property type="protein sequence ID" value="KAI5407796.1"/>
    <property type="molecule type" value="Genomic_DNA"/>
</dbReference>
<reference evidence="1 2" key="1">
    <citation type="journal article" date="2022" name="Nat. Genet.">
        <title>Improved pea reference genome and pan-genome highlight genomic features and evolutionary characteristics.</title>
        <authorList>
            <person name="Yang T."/>
            <person name="Liu R."/>
            <person name="Luo Y."/>
            <person name="Hu S."/>
            <person name="Wang D."/>
            <person name="Wang C."/>
            <person name="Pandey M.K."/>
            <person name="Ge S."/>
            <person name="Xu Q."/>
            <person name="Li N."/>
            <person name="Li G."/>
            <person name="Huang Y."/>
            <person name="Saxena R.K."/>
            <person name="Ji Y."/>
            <person name="Li M."/>
            <person name="Yan X."/>
            <person name="He Y."/>
            <person name="Liu Y."/>
            <person name="Wang X."/>
            <person name="Xiang C."/>
            <person name="Varshney R.K."/>
            <person name="Ding H."/>
            <person name="Gao S."/>
            <person name="Zong X."/>
        </authorList>
    </citation>
    <scope>NUCLEOTIDE SEQUENCE [LARGE SCALE GENOMIC DNA]</scope>
    <source>
        <strain evidence="1 2">cv. Zhongwan 6</strain>
    </source>
</reference>
<evidence type="ECO:0000313" key="2">
    <source>
        <dbReference type="Proteomes" id="UP001058974"/>
    </source>
</evidence>
<name>A0A9D5AHD6_PEA</name>
<keyword evidence="2" id="KW-1185">Reference proteome</keyword>
<organism evidence="1 2">
    <name type="scientific">Pisum sativum</name>
    <name type="common">Garden pea</name>
    <name type="synonym">Lathyrus oleraceus</name>
    <dbReference type="NCBI Taxonomy" id="3888"/>
    <lineage>
        <taxon>Eukaryota</taxon>
        <taxon>Viridiplantae</taxon>
        <taxon>Streptophyta</taxon>
        <taxon>Embryophyta</taxon>
        <taxon>Tracheophyta</taxon>
        <taxon>Spermatophyta</taxon>
        <taxon>Magnoliopsida</taxon>
        <taxon>eudicotyledons</taxon>
        <taxon>Gunneridae</taxon>
        <taxon>Pentapetalae</taxon>
        <taxon>rosids</taxon>
        <taxon>fabids</taxon>
        <taxon>Fabales</taxon>
        <taxon>Fabaceae</taxon>
        <taxon>Papilionoideae</taxon>
        <taxon>50 kb inversion clade</taxon>
        <taxon>NPAAA clade</taxon>
        <taxon>Hologalegina</taxon>
        <taxon>IRL clade</taxon>
        <taxon>Fabeae</taxon>
        <taxon>Lathyrus</taxon>
    </lineage>
</organism>
<dbReference type="Gramene" id="Psat05G0387000-T1">
    <property type="protein sequence ID" value="KAI5407796.1"/>
    <property type="gene ID" value="KIW84_053870"/>
</dbReference>
<dbReference type="AlphaFoldDB" id="A0A9D5AHD6"/>
<accession>A0A9D5AHD6</accession>
<sequence>MYVEKVLRRFSMDKAKAESILLASHFKLSHKLCPFTDEEKLSMKNIPYSSVVGSLMYVMVCTRPDIAHVVGMLTLGCKKPMLVGYTNLDLAGSLDDQKSTSGRTGVALKLVGRGSLLGYPSYWE</sequence>
<gene>
    <name evidence="1" type="ORF">KIW84_053870</name>
</gene>
<evidence type="ECO:0000313" key="1">
    <source>
        <dbReference type="EMBL" id="KAI5407796.1"/>
    </source>
</evidence>
<evidence type="ECO:0008006" key="3">
    <source>
        <dbReference type="Google" id="ProtNLM"/>
    </source>
</evidence>
<comment type="caution">
    <text evidence="1">The sequence shown here is derived from an EMBL/GenBank/DDBJ whole genome shotgun (WGS) entry which is preliminary data.</text>
</comment>
<protein>
    <recommendedName>
        <fullName evidence="3">Retrovirus-related Pol polyprotein from transposon TNT 1-94</fullName>
    </recommendedName>
</protein>
<dbReference type="Proteomes" id="UP001058974">
    <property type="component" value="Chromosome 5"/>
</dbReference>